<dbReference type="InterPro" id="IPR000160">
    <property type="entry name" value="GGDEF_dom"/>
</dbReference>
<evidence type="ECO:0000259" key="4">
    <source>
        <dbReference type="PROSITE" id="PS50113"/>
    </source>
</evidence>
<feature type="coiled-coil region" evidence="1">
    <location>
        <begin position="241"/>
        <end position="268"/>
    </location>
</feature>
<feature type="domain" description="GGDEF" evidence="7">
    <location>
        <begin position="546"/>
        <end position="684"/>
    </location>
</feature>
<name>A0ABV0EGB0_9BURK</name>
<dbReference type="Gene3D" id="3.20.20.450">
    <property type="entry name" value="EAL domain"/>
    <property type="match status" value="1"/>
</dbReference>
<feature type="transmembrane region" description="Helical" evidence="2">
    <location>
        <begin position="12"/>
        <end position="30"/>
    </location>
</feature>
<feature type="domain" description="PAC" evidence="4">
    <location>
        <begin position="462"/>
        <end position="514"/>
    </location>
</feature>
<evidence type="ECO:0000259" key="5">
    <source>
        <dbReference type="PROSITE" id="PS50883"/>
    </source>
</evidence>
<keyword evidence="2" id="KW-1133">Transmembrane helix</keyword>
<dbReference type="SMART" id="SM00091">
    <property type="entry name" value="PAS"/>
    <property type="match status" value="2"/>
</dbReference>
<evidence type="ECO:0000259" key="3">
    <source>
        <dbReference type="PROSITE" id="PS50112"/>
    </source>
</evidence>
<dbReference type="PROSITE" id="PS50112">
    <property type="entry name" value="PAS"/>
    <property type="match status" value="2"/>
</dbReference>
<dbReference type="SUPFAM" id="SSF141868">
    <property type="entry name" value="EAL domain-like"/>
    <property type="match status" value="1"/>
</dbReference>
<sequence length="943" mass="104865">MMRAPLRVVLPLGLALALLLIGGISFFGTLQREQARILEQGRADCLSAAAHLARMAEQGLGSARGLVEADLAHTVTDRRARVVLVLDDAGRVVSAHRYAWRGQPVAQALPGFPWERAREFTRQRLPVLQVHADGNRLEAFHPFELPATPTELRSSRRGLVYVEFDLAQVRAQARLLAFRDRAPDLVGLALLLVLLGLFLLRQVSQPLQRLATAAQRFGAGEHEIRVPEAGVEEIRQLAHHFNQMAEAVAQAQARLAQSEQRLAITLQSIGDALIATDAKQRIALMNPVAETLTGWSLEEARGRPIGEIFVIENALTGRPQESPVERVLAEGTVVGLANHTVLIDRNGNRCHIADSAAPIRGPEGRVEGVVLVFRDVSEEYRLRRQLADSEKHFRTLADAGQALIWTSGVDGQCDYFNRVWLEFTGRSLKQERGMGWTAGVHPDDLPRVLEIYRRAFDARQPFRTEYRLRHHSGEYRWIVNQGSPRYDSEGVFLGYVGHCLDITDSKRAEAEIERLAYHDALTGLPNRALLRDRLTQALASARRTGRAGALLFVDLDQFKRINDVYGHELGDALLQEVARRLVLHVRQEDTVARLGGDEFVILLPNLAVNVQDAAALALSVADKVRVALEQPIPIGENHYVSNASIGITLFPKNHESIDDLMREADIAMYRAKESGRNAVAYFETTMQEAVSRRYALEQALREAVNHQAFELFLQSQVDAQGRPIAAEALVRWRHPQEGLIPPASFIPVAEESGLIVPIGEWVLAEACRLIARLNAAGRSLRIAVNMSPRQFHQPNLVRKVQDILAASGADPAYLVLEITENLLVEHTSEAVARMTELATLGLRFSIDDFGTGYSSLAYLKRLPVSELKIDKSFVKDLPQDLNDVALVETILAMASHLGFEVVAEGVETAAQFEFLRHLGCERFQGYHFHRPEPLTTWLARLAP</sequence>
<dbReference type="Pfam" id="PF08448">
    <property type="entry name" value="PAS_4"/>
    <property type="match status" value="1"/>
</dbReference>
<feature type="domain" description="PAC" evidence="4">
    <location>
        <begin position="336"/>
        <end position="388"/>
    </location>
</feature>
<dbReference type="CDD" id="cd00130">
    <property type="entry name" value="PAS"/>
    <property type="match status" value="2"/>
</dbReference>
<dbReference type="PROSITE" id="PS50885">
    <property type="entry name" value="HAMP"/>
    <property type="match status" value="1"/>
</dbReference>
<dbReference type="InterPro" id="IPR029787">
    <property type="entry name" value="Nucleotide_cyclase"/>
</dbReference>
<dbReference type="SMART" id="SM00052">
    <property type="entry name" value="EAL"/>
    <property type="match status" value="1"/>
</dbReference>
<dbReference type="EMBL" id="JBAJEX010000002">
    <property type="protein sequence ID" value="MEO1766503.1"/>
    <property type="molecule type" value="Genomic_DNA"/>
</dbReference>
<evidence type="ECO:0000259" key="7">
    <source>
        <dbReference type="PROSITE" id="PS50887"/>
    </source>
</evidence>
<protein>
    <submittedName>
        <fullName evidence="8">EAL domain-containing protein</fullName>
    </submittedName>
</protein>
<dbReference type="InterPro" id="IPR052155">
    <property type="entry name" value="Biofilm_reg_signaling"/>
</dbReference>
<dbReference type="Pfam" id="PF00990">
    <property type="entry name" value="GGDEF"/>
    <property type="match status" value="1"/>
</dbReference>
<dbReference type="InterPro" id="IPR000014">
    <property type="entry name" value="PAS"/>
</dbReference>
<dbReference type="InterPro" id="IPR003660">
    <property type="entry name" value="HAMP_dom"/>
</dbReference>
<keyword evidence="2" id="KW-0472">Membrane</keyword>
<dbReference type="Gene3D" id="6.10.340.10">
    <property type="match status" value="1"/>
</dbReference>
<dbReference type="NCBIfam" id="TIGR00254">
    <property type="entry name" value="GGDEF"/>
    <property type="match status" value="1"/>
</dbReference>
<dbReference type="RefSeq" id="WP_347307601.1">
    <property type="nucleotide sequence ID" value="NZ_JBAJEX010000002.1"/>
</dbReference>
<keyword evidence="1" id="KW-0175">Coiled coil</keyword>
<gene>
    <name evidence="8" type="ORF">V6E02_04680</name>
</gene>
<feature type="domain" description="PAS" evidence="3">
    <location>
        <begin position="258"/>
        <end position="331"/>
    </location>
</feature>
<keyword evidence="9" id="KW-1185">Reference proteome</keyword>
<comment type="caution">
    <text evidence="8">The sequence shown here is derived from an EMBL/GenBank/DDBJ whole genome shotgun (WGS) entry which is preliminary data.</text>
</comment>
<feature type="domain" description="EAL" evidence="5">
    <location>
        <begin position="693"/>
        <end position="943"/>
    </location>
</feature>
<dbReference type="SUPFAM" id="SSF55073">
    <property type="entry name" value="Nucleotide cyclase"/>
    <property type="match status" value="1"/>
</dbReference>
<dbReference type="InterPro" id="IPR035919">
    <property type="entry name" value="EAL_sf"/>
</dbReference>
<dbReference type="InterPro" id="IPR000700">
    <property type="entry name" value="PAS-assoc_C"/>
</dbReference>
<dbReference type="InterPro" id="IPR001610">
    <property type="entry name" value="PAC"/>
</dbReference>
<dbReference type="CDD" id="cd01949">
    <property type="entry name" value="GGDEF"/>
    <property type="match status" value="1"/>
</dbReference>
<dbReference type="SMART" id="SM00304">
    <property type="entry name" value="HAMP"/>
    <property type="match status" value="1"/>
</dbReference>
<dbReference type="InterPro" id="IPR013656">
    <property type="entry name" value="PAS_4"/>
</dbReference>
<dbReference type="InterPro" id="IPR013655">
    <property type="entry name" value="PAS_fold_3"/>
</dbReference>
<accession>A0ABV0EGB0</accession>
<dbReference type="InterPro" id="IPR001633">
    <property type="entry name" value="EAL_dom"/>
</dbReference>
<dbReference type="Pfam" id="PF00672">
    <property type="entry name" value="HAMP"/>
    <property type="match status" value="1"/>
</dbReference>
<dbReference type="Pfam" id="PF08447">
    <property type="entry name" value="PAS_3"/>
    <property type="match status" value="1"/>
</dbReference>
<evidence type="ECO:0000256" key="2">
    <source>
        <dbReference type="SAM" id="Phobius"/>
    </source>
</evidence>
<dbReference type="PROSITE" id="PS50883">
    <property type="entry name" value="EAL"/>
    <property type="match status" value="1"/>
</dbReference>
<keyword evidence="2" id="KW-0812">Transmembrane</keyword>
<evidence type="ECO:0000256" key="1">
    <source>
        <dbReference type="SAM" id="Coils"/>
    </source>
</evidence>
<evidence type="ECO:0000313" key="9">
    <source>
        <dbReference type="Proteomes" id="UP001482231"/>
    </source>
</evidence>
<dbReference type="Gene3D" id="3.30.450.20">
    <property type="entry name" value="PAS domain"/>
    <property type="match status" value="2"/>
</dbReference>
<dbReference type="PANTHER" id="PTHR44757">
    <property type="entry name" value="DIGUANYLATE CYCLASE DGCP"/>
    <property type="match status" value="1"/>
</dbReference>
<dbReference type="Pfam" id="PF00563">
    <property type="entry name" value="EAL"/>
    <property type="match status" value="1"/>
</dbReference>
<feature type="domain" description="PAS" evidence="3">
    <location>
        <begin position="389"/>
        <end position="459"/>
    </location>
</feature>
<dbReference type="SMART" id="SM00086">
    <property type="entry name" value="PAC"/>
    <property type="match status" value="2"/>
</dbReference>
<dbReference type="InterPro" id="IPR035965">
    <property type="entry name" value="PAS-like_dom_sf"/>
</dbReference>
<evidence type="ECO:0000259" key="6">
    <source>
        <dbReference type="PROSITE" id="PS50885"/>
    </source>
</evidence>
<evidence type="ECO:0000313" key="8">
    <source>
        <dbReference type="EMBL" id="MEO1766503.1"/>
    </source>
</evidence>
<dbReference type="PROSITE" id="PS50887">
    <property type="entry name" value="GGDEF"/>
    <property type="match status" value="1"/>
</dbReference>
<dbReference type="NCBIfam" id="TIGR00229">
    <property type="entry name" value="sensory_box"/>
    <property type="match status" value="2"/>
</dbReference>
<dbReference type="PROSITE" id="PS50113">
    <property type="entry name" value="PAC"/>
    <property type="match status" value="2"/>
</dbReference>
<dbReference type="SUPFAM" id="SSF158472">
    <property type="entry name" value="HAMP domain-like"/>
    <property type="match status" value="1"/>
</dbReference>
<dbReference type="Gene3D" id="3.30.70.270">
    <property type="match status" value="1"/>
</dbReference>
<dbReference type="CDD" id="cd06225">
    <property type="entry name" value="HAMP"/>
    <property type="match status" value="1"/>
</dbReference>
<dbReference type="Proteomes" id="UP001482231">
    <property type="component" value="Unassembled WGS sequence"/>
</dbReference>
<proteinExistence type="predicted"/>
<organism evidence="8 9">
    <name type="scientific">Thiobacter aerophilum</name>
    <dbReference type="NCBI Taxonomy" id="3121275"/>
    <lineage>
        <taxon>Bacteria</taxon>
        <taxon>Pseudomonadati</taxon>
        <taxon>Pseudomonadota</taxon>
        <taxon>Betaproteobacteria</taxon>
        <taxon>Burkholderiales</taxon>
        <taxon>Thiobacteraceae</taxon>
        <taxon>Thiobacter</taxon>
    </lineage>
</organism>
<dbReference type="SUPFAM" id="SSF55785">
    <property type="entry name" value="PYP-like sensor domain (PAS domain)"/>
    <property type="match status" value="2"/>
</dbReference>
<dbReference type="CDD" id="cd01948">
    <property type="entry name" value="EAL"/>
    <property type="match status" value="1"/>
</dbReference>
<dbReference type="InterPro" id="IPR043128">
    <property type="entry name" value="Rev_trsase/Diguanyl_cyclase"/>
</dbReference>
<feature type="domain" description="HAMP" evidence="6">
    <location>
        <begin position="201"/>
        <end position="253"/>
    </location>
</feature>
<reference evidence="8 9" key="1">
    <citation type="submission" date="2024-02" db="EMBL/GenBank/DDBJ databases">
        <title>New thermophilic sulfur-oxidizing bacteria from a hot springs of the Uzon caldera (Kamchatka, Russia).</title>
        <authorList>
            <person name="Dukat A.M."/>
            <person name="Elcheninov A.G."/>
            <person name="Frolov E.N."/>
        </authorList>
    </citation>
    <scope>NUCLEOTIDE SEQUENCE [LARGE SCALE GENOMIC DNA]</scope>
    <source>
        <strain evidence="8 9">AK1</strain>
    </source>
</reference>
<dbReference type="SMART" id="SM00267">
    <property type="entry name" value="GGDEF"/>
    <property type="match status" value="1"/>
</dbReference>
<dbReference type="PANTHER" id="PTHR44757:SF2">
    <property type="entry name" value="BIOFILM ARCHITECTURE MAINTENANCE PROTEIN MBAA"/>
    <property type="match status" value="1"/>
</dbReference>